<reference evidence="2 3" key="1">
    <citation type="submission" date="2020-12" db="EMBL/GenBank/DDBJ databases">
        <title>Genomic analysis of Staphylococcus felis from a cat with skin infection.</title>
        <authorList>
            <person name="Aslantas O."/>
            <person name="Keskin O."/>
            <person name="Buyukaltay K."/>
            <person name="Gullu Yucetepe A."/>
        </authorList>
    </citation>
    <scope>NUCLEOTIDE SEQUENCE [LARGE SCALE GENOMIC DNA]</scope>
    <source>
        <strain evidence="2 3">HARRANVET</strain>
    </source>
</reference>
<evidence type="ECO:0000313" key="3">
    <source>
        <dbReference type="Proteomes" id="UP000597038"/>
    </source>
</evidence>
<dbReference type="PANTHER" id="PTHR34985">
    <property type="entry name" value="SLR0554 PROTEIN"/>
    <property type="match status" value="1"/>
</dbReference>
<keyword evidence="3" id="KW-1185">Reference proteome</keyword>
<dbReference type="InterPro" id="IPR007936">
    <property type="entry name" value="VapE-like_dom"/>
</dbReference>
<comment type="caution">
    <text evidence="2">The sequence shown here is derived from an EMBL/GenBank/DDBJ whole genome shotgun (WGS) entry which is preliminary data.</text>
</comment>
<dbReference type="InterPro" id="IPR027417">
    <property type="entry name" value="P-loop_NTPase"/>
</dbReference>
<name>A0ABS0QMC5_9STAP</name>
<sequence>MEVSKDDILEIIDTTQSVQQGWKSKLRRTPTTQALKKIPTNAEIILHNDEDLKDLVQYDVFEKVTKLKRLPYWRSKDDNNHYWADIDTTHIISHIDRVHNIHFSRDIMDSVIEKEAYHNKFHPIKSLIESKKWDGTKRIETLFIDYLGAEDTHYNREVAKKLLMGAVARVYKPGIKFDIMVILYGGQGAGKSTTISKLGGKWYNQSIKSFKGDEAYKKLQGSWICEIEELSAFQKSTIEDIKSFISAIVDIYRASYGKRTERHPRQCVFIGTTNNYEFLKDKTGNRRFLPVTTDKDKATKSPFDDLTPKVVQQMYAEAKVYFDKNPIDKALLLDKEASEIALQMQEEHSEKDTLIGEIEDFLERPIPNHYWAESVENKRALVMYDYNSDDIKNLFENGELIQFKSNKPGQYVWRDKVCSMEIWKVMMKNDSQPQPHHLRKIDEALRNTRYCGLSKKQTRYGEGIGKQYGFDVDMSSYYSELVNKMS</sequence>
<proteinExistence type="predicted"/>
<dbReference type="SUPFAM" id="SSF52540">
    <property type="entry name" value="P-loop containing nucleoside triphosphate hydrolases"/>
    <property type="match status" value="1"/>
</dbReference>
<accession>A0ABS0QMC5</accession>
<dbReference type="EMBL" id="JAEDAQ010000003">
    <property type="protein sequence ID" value="MBH9580359.1"/>
    <property type="molecule type" value="Genomic_DNA"/>
</dbReference>
<feature type="domain" description="Virulence-associated protein E-like" evidence="1">
    <location>
        <begin position="128"/>
        <end position="349"/>
    </location>
</feature>
<gene>
    <name evidence="2" type="ORF">I9026_03130</name>
</gene>
<dbReference type="PANTHER" id="PTHR34985:SF1">
    <property type="entry name" value="SLR0554 PROTEIN"/>
    <property type="match status" value="1"/>
</dbReference>
<organism evidence="2 3">
    <name type="scientific">Staphylococcus felis</name>
    <dbReference type="NCBI Taxonomy" id="46127"/>
    <lineage>
        <taxon>Bacteria</taxon>
        <taxon>Bacillati</taxon>
        <taxon>Bacillota</taxon>
        <taxon>Bacilli</taxon>
        <taxon>Bacillales</taxon>
        <taxon>Staphylococcaceae</taxon>
        <taxon>Staphylococcus</taxon>
    </lineage>
</organism>
<evidence type="ECO:0000313" key="2">
    <source>
        <dbReference type="EMBL" id="MBH9580359.1"/>
    </source>
</evidence>
<evidence type="ECO:0000259" key="1">
    <source>
        <dbReference type="Pfam" id="PF05272"/>
    </source>
</evidence>
<dbReference type="Proteomes" id="UP000597038">
    <property type="component" value="Unassembled WGS sequence"/>
</dbReference>
<dbReference type="Pfam" id="PF05272">
    <property type="entry name" value="VapE-like_dom"/>
    <property type="match status" value="1"/>
</dbReference>
<protein>
    <submittedName>
        <fullName evidence="2">Virulence-associated protein E</fullName>
    </submittedName>
</protein>